<dbReference type="Pfam" id="PF04542">
    <property type="entry name" value="Sigma70_r2"/>
    <property type="match status" value="1"/>
</dbReference>
<dbReference type="InterPro" id="IPR032710">
    <property type="entry name" value="NTF2-like_dom_sf"/>
</dbReference>
<reference evidence="8 9" key="1">
    <citation type="submission" date="2024-02" db="EMBL/GenBank/DDBJ databases">
        <authorList>
            <person name="Saticioglu I.B."/>
        </authorList>
    </citation>
    <scope>NUCLEOTIDE SEQUENCE [LARGE SCALE GENOMIC DNA]</scope>
    <source>
        <strain evidence="8 9">Mu-43</strain>
    </source>
</reference>
<dbReference type="SUPFAM" id="SSF54427">
    <property type="entry name" value="NTF2-like"/>
    <property type="match status" value="1"/>
</dbReference>
<dbReference type="Pfam" id="PF08281">
    <property type="entry name" value="Sigma70_r4_2"/>
    <property type="match status" value="1"/>
</dbReference>
<evidence type="ECO:0000256" key="4">
    <source>
        <dbReference type="ARBA" id="ARBA00023082"/>
    </source>
</evidence>
<dbReference type="Gene3D" id="3.10.450.50">
    <property type="match status" value="1"/>
</dbReference>
<name>A0ABU8LGZ7_9MICO</name>
<dbReference type="InterPro" id="IPR013325">
    <property type="entry name" value="RNA_pol_sigma_r2"/>
</dbReference>
<evidence type="ECO:0000256" key="2">
    <source>
        <dbReference type="ARBA" id="ARBA00011344"/>
    </source>
</evidence>
<comment type="caution">
    <text evidence="8">The sequence shown here is derived from an EMBL/GenBank/DDBJ whole genome shotgun (WGS) entry which is preliminary data.</text>
</comment>
<keyword evidence="9" id="KW-1185">Reference proteome</keyword>
<dbReference type="Gene3D" id="1.10.10.10">
    <property type="entry name" value="Winged helix-like DNA-binding domain superfamily/Winged helix DNA-binding domain"/>
    <property type="match status" value="1"/>
</dbReference>
<dbReference type="InterPro" id="IPR013249">
    <property type="entry name" value="RNA_pol_sigma70_r4_t2"/>
</dbReference>
<comment type="similarity">
    <text evidence="1">Belongs to the sigma-70 factor family. ECF subfamily.</text>
</comment>
<feature type="domain" description="RNA polymerase sigma-70 region 2" evidence="6">
    <location>
        <begin position="14"/>
        <end position="77"/>
    </location>
</feature>
<protein>
    <submittedName>
        <fullName evidence="8">Sigma-70 family RNA polymerase sigma factor</fullName>
    </submittedName>
</protein>
<evidence type="ECO:0000256" key="1">
    <source>
        <dbReference type="ARBA" id="ARBA00010641"/>
    </source>
</evidence>
<dbReference type="EMBL" id="JBBDGN010000001">
    <property type="protein sequence ID" value="MEJ1090599.1"/>
    <property type="molecule type" value="Genomic_DNA"/>
</dbReference>
<dbReference type="PANTHER" id="PTHR30173">
    <property type="entry name" value="SIGMA 19 FACTOR"/>
    <property type="match status" value="1"/>
</dbReference>
<dbReference type="PANTHER" id="PTHR30173:SF36">
    <property type="entry name" value="ECF RNA POLYMERASE SIGMA FACTOR SIGJ"/>
    <property type="match status" value="1"/>
</dbReference>
<dbReference type="SUPFAM" id="SSF88659">
    <property type="entry name" value="Sigma3 and sigma4 domains of RNA polymerase sigma factors"/>
    <property type="match status" value="1"/>
</dbReference>
<evidence type="ECO:0000313" key="8">
    <source>
        <dbReference type="EMBL" id="MEJ1090599.1"/>
    </source>
</evidence>
<dbReference type="InterPro" id="IPR007627">
    <property type="entry name" value="RNA_pol_sigma70_r2"/>
</dbReference>
<keyword evidence="4" id="KW-0731">Sigma factor</keyword>
<evidence type="ECO:0000256" key="5">
    <source>
        <dbReference type="ARBA" id="ARBA00023163"/>
    </source>
</evidence>
<feature type="domain" description="RNA polymerase sigma factor 70 region 4 type 2" evidence="7">
    <location>
        <begin position="123"/>
        <end position="168"/>
    </location>
</feature>
<evidence type="ECO:0000313" key="9">
    <source>
        <dbReference type="Proteomes" id="UP001366085"/>
    </source>
</evidence>
<dbReference type="InterPro" id="IPR036388">
    <property type="entry name" value="WH-like_DNA-bd_sf"/>
</dbReference>
<evidence type="ECO:0000259" key="7">
    <source>
        <dbReference type="Pfam" id="PF08281"/>
    </source>
</evidence>
<dbReference type="Gene3D" id="1.10.1740.10">
    <property type="match status" value="1"/>
</dbReference>
<evidence type="ECO:0000259" key="6">
    <source>
        <dbReference type="Pfam" id="PF04542"/>
    </source>
</evidence>
<dbReference type="SUPFAM" id="SSF88946">
    <property type="entry name" value="Sigma2 domain of RNA polymerase sigma factors"/>
    <property type="match status" value="1"/>
</dbReference>
<dbReference type="InterPro" id="IPR014284">
    <property type="entry name" value="RNA_pol_sigma-70_dom"/>
</dbReference>
<accession>A0ABU8LGZ7</accession>
<evidence type="ECO:0000256" key="3">
    <source>
        <dbReference type="ARBA" id="ARBA00023015"/>
    </source>
</evidence>
<dbReference type="InterPro" id="IPR052704">
    <property type="entry name" value="ECF_Sigma-70_Domain"/>
</dbReference>
<sequence length="302" mass="32826">MTDAAHATDRDAIFARHRGLVFQVAYDILGSIADAEDVSQDTYLRWIAAPADPANPRAYLARTAANVALNHLRTISRRREEYVGPWLPDPLPTQAATAASPADDPERAALTAEAVSAAMLIVLQNLGERERAAFILRDVFDLGYEDVAEALATTAAAARQLVHRARVRVRARDDLLAVSAGEHRAIVHRFVAAAQEGDIAGLLAMLSPSVVATTDSGGLVSAARRPVVGADHVMRFLLGLLQKNPEATFDLRDYNGRVAVDIRLEGELIAIFQFVVADGRFEEVRILRNPDRLAQIDARAAR</sequence>
<keyword evidence="5" id="KW-0804">Transcription</keyword>
<comment type="subunit">
    <text evidence="2">Interacts transiently with the RNA polymerase catalytic core formed by RpoA, RpoB, RpoC and RpoZ (2 alpha, 1 beta, 1 beta' and 1 omega subunit) to form the RNA polymerase holoenzyme that can initiate transcription.</text>
</comment>
<dbReference type="NCBIfam" id="TIGR02937">
    <property type="entry name" value="sigma70-ECF"/>
    <property type="match status" value="1"/>
</dbReference>
<gene>
    <name evidence="8" type="ORF">WDU93_02745</name>
</gene>
<organism evidence="8 9">
    <name type="scientific">Microbacterium istanbulense</name>
    <dbReference type="NCBI Taxonomy" id="3122049"/>
    <lineage>
        <taxon>Bacteria</taxon>
        <taxon>Bacillati</taxon>
        <taxon>Actinomycetota</taxon>
        <taxon>Actinomycetes</taxon>
        <taxon>Micrococcales</taxon>
        <taxon>Microbacteriaceae</taxon>
        <taxon>Microbacterium</taxon>
    </lineage>
</organism>
<dbReference type="InterPro" id="IPR013324">
    <property type="entry name" value="RNA_pol_sigma_r3/r4-like"/>
</dbReference>
<keyword evidence="3" id="KW-0805">Transcription regulation</keyword>
<proteinExistence type="inferred from homology"/>
<dbReference type="RefSeq" id="WP_337317132.1">
    <property type="nucleotide sequence ID" value="NZ_JBBDGN010000001.1"/>
</dbReference>
<dbReference type="Proteomes" id="UP001366085">
    <property type="component" value="Unassembled WGS sequence"/>
</dbReference>